<feature type="transmembrane region" description="Helical" evidence="18">
    <location>
        <begin position="94"/>
        <end position="114"/>
    </location>
</feature>
<dbReference type="GO" id="GO:0003677">
    <property type="term" value="F:DNA binding"/>
    <property type="evidence" value="ECO:0007669"/>
    <property type="project" value="UniProtKB-KW"/>
</dbReference>
<dbReference type="Gene3D" id="3.30.980.40">
    <property type="match status" value="1"/>
</dbReference>
<evidence type="ECO:0000256" key="14">
    <source>
        <dbReference type="ARBA" id="ARBA00025923"/>
    </source>
</evidence>
<keyword evidence="9 18" id="KW-1133">Transmembrane helix</keyword>
<dbReference type="EMBL" id="JAJEQN010000021">
    <property type="protein sequence ID" value="MCC2221814.1"/>
    <property type="molecule type" value="Genomic_DNA"/>
</dbReference>
<evidence type="ECO:0000256" key="7">
    <source>
        <dbReference type="ARBA" id="ARBA00022829"/>
    </source>
</evidence>
<evidence type="ECO:0000256" key="2">
    <source>
        <dbReference type="ARBA" id="ARBA00006474"/>
    </source>
</evidence>
<dbReference type="SUPFAM" id="SSF103473">
    <property type="entry name" value="MFS general substrate transporter"/>
    <property type="match status" value="1"/>
</dbReference>
<dbReference type="InterPro" id="IPR025199">
    <property type="entry name" value="FtsK_4TM"/>
</dbReference>
<gene>
    <name evidence="20" type="ORF">LKD48_09230</name>
</gene>
<evidence type="ECO:0000256" key="6">
    <source>
        <dbReference type="ARBA" id="ARBA00022741"/>
    </source>
</evidence>
<evidence type="ECO:0000313" key="20">
    <source>
        <dbReference type="EMBL" id="MCC2221814.1"/>
    </source>
</evidence>
<feature type="region of interest" description="Disordered" evidence="17">
    <location>
        <begin position="425"/>
        <end position="467"/>
    </location>
</feature>
<reference evidence="20 21" key="1">
    <citation type="submission" date="2021-10" db="EMBL/GenBank/DDBJ databases">
        <title>Anaerobic single-cell dispensing facilitates the cultivation of human gut bacteria.</title>
        <authorList>
            <person name="Afrizal A."/>
        </authorList>
    </citation>
    <scope>NUCLEOTIDE SEQUENCE [LARGE SCALE GENOMIC DNA]</scope>
    <source>
        <strain evidence="20 21">CLA-AA-H224</strain>
    </source>
</reference>
<dbReference type="GO" id="GO:0005524">
    <property type="term" value="F:ATP binding"/>
    <property type="evidence" value="ECO:0007669"/>
    <property type="project" value="UniProtKB-UniRule"/>
</dbReference>
<keyword evidence="10" id="KW-0238">DNA-binding</keyword>
<keyword evidence="16" id="KW-0175">Coiled coil</keyword>
<dbReference type="InterPro" id="IPR003593">
    <property type="entry name" value="AAA+_ATPase"/>
</dbReference>
<proteinExistence type="inferred from homology"/>
<dbReference type="AlphaFoldDB" id="A0AAE3JCF2"/>
<comment type="subunit">
    <text evidence="14">Homohexamer. Forms a ring that surrounds DNA.</text>
</comment>
<dbReference type="Pfam" id="PF09397">
    <property type="entry name" value="FtsK_gamma"/>
    <property type="match status" value="1"/>
</dbReference>
<accession>A0AAE3JCF2</accession>
<dbReference type="CDD" id="cd01127">
    <property type="entry name" value="TrwB_TraG_TraD_VirD4"/>
    <property type="match status" value="1"/>
</dbReference>
<dbReference type="Pfam" id="PF13491">
    <property type="entry name" value="FtsK_4TM"/>
    <property type="match status" value="1"/>
</dbReference>
<evidence type="ECO:0000313" key="21">
    <source>
        <dbReference type="Proteomes" id="UP001198200"/>
    </source>
</evidence>
<feature type="domain" description="FtsK" evidence="19">
    <location>
        <begin position="684"/>
        <end position="881"/>
    </location>
</feature>
<evidence type="ECO:0000256" key="5">
    <source>
        <dbReference type="ARBA" id="ARBA00022692"/>
    </source>
</evidence>
<protein>
    <submittedName>
        <fullName evidence="20">DNA translocase FtsK 4TM domain-containing protein</fullName>
    </submittedName>
</protein>
<dbReference type="Pfam" id="PF01580">
    <property type="entry name" value="FtsK_SpoIIIE"/>
    <property type="match status" value="1"/>
</dbReference>
<dbReference type="PROSITE" id="PS50901">
    <property type="entry name" value="FTSK"/>
    <property type="match status" value="1"/>
</dbReference>
<keyword evidence="12" id="KW-0131">Cell cycle</keyword>
<comment type="caution">
    <text evidence="20">The sequence shown here is derived from an EMBL/GenBank/DDBJ whole genome shotgun (WGS) entry which is preliminary data.</text>
</comment>
<dbReference type="Proteomes" id="UP001198200">
    <property type="component" value="Unassembled WGS sequence"/>
</dbReference>
<keyword evidence="3" id="KW-1003">Cell membrane</keyword>
<dbReference type="InterPro" id="IPR036259">
    <property type="entry name" value="MFS_trans_sf"/>
</dbReference>
<evidence type="ECO:0000256" key="12">
    <source>
        <dbReference type="ARBA" id="ARBA00023306"/>
    </source>
</evidence>
<feature type="compositionally biased region" description="Low complexity" evidence="17">
    <location>
        <begin position="426"/>
        <end position="446"/>
    </location>
</feature>
<evidence type="ECO:0000256" key="4">
    <source>
        <dbReference type="ARBA" id="ARBA00022618"/>
    </source>
</evidence>
<keyword evidence="5 18" id="KW-0812">Transmembrane</keyword>
<feature type="region of interest" description="Disordered" evidence="17">
    <location>
        <begin position="319"/>
        <end position="363"/>
    </location>
</feature>
<dbReference type="InterPro" id="IPR041027">
    <property type="entry name" value="FtsK_alpha"/>
</dbReference>
<dbReference type="GO" id="GO:0051301">
    <property type="term" value="P:cell division"/>
    <property type="evidence" value="ECO:0007669"/>
    <property type="project" value="UniProtKB-KW"/>
</dbReference>
<keyword evidence="4" id="KW-0132">Cell division</keyword>
<evidence type="ECO:0000256" key="3">
    <source>
        <dbReference type="ARBA" id="ARBA00022475"/>
    </source>
</evidence>
<keyword evidence="11 18" id="KW-0472">Membrane</keyword>
<dbReference type="GO" id="GO:0007059">
    <property type="term" value="P:chromosome segregation"/>
    <property type="evidence" value="ECO:0007669"/>
    <property type="project" value="UniProtKB-KW"/>
</dbReference>
<feature type="compositionally biased region" description="Basic and acidic residues" evidence="17">
    <location>
        <begin position="319"/>
        <end position="334"/>
    </location>
</feature>
<dbReference type="PANTHER" id="PTHR22683">
    <property type="entry name" value="SPORULATION PROTEIN RELATED"/>
    <property type="match status" value="1"/>
</dbReference>
<dbReference type="InterPro" id="IPR036390">
    <property type="entry name" value="WH_DNA-bd_sf"/>
</dbReference>
<evidence type="ECO:0000256" key="15">
    <source>
        <dbReference type="PROSITE-ProRule" id="PRU00289"/>
    </source>
</evidence>
<evidence type="ECO:0000256" key="16">
    <source>
        <dbReference type="SAM" id="Coils"/>
    </source>
</evidence>
<evidence type="ECO:0000256" key="11">
    <source>
        <dbReference type="ARBA" id="ARBA00023136"/>
    </source>
</evidence>
<dbReference type="SMART" id="SM00843">
    <property type="entry name" value="Ftsk_gamma"/>
    <property type="match status" value="1"/>
</dbReference>
<feature type="region of interest" description="Disordered" evidence="17">
    <location>
        <begin position="1"/>
        <end position="77"/>
    </location>
</feature>
<evidence type="ECO:0000256" key="13">
    <source>
        <dbReference type="ARBA" id="ARBA00024986"/>
    </source>
</evidence>
<dbReference type="InterPro" id="IPR050206">
    <property type="entry name" value="FtsK/SpoIIIE/SftA"/>
</dbReference>
<dbReference type="RefSeq" id="WP_308731853.1">
    <property type="nucleotide sequence ID" value="NZ_JAJEQN010000021.1"/>
</dbReference>
<comment type="subcellular location">
    <subcellularLocation>
        <location evidence="1">Cell membrane</location>
        <topology evidence="1">Multi-pass membrane protein</topology>
    </subcellularLocation>
</comment>
<feature type="binding site" evidence="15">
    <location>
        <begin position="701"/>
        <end position="708"/>
    </location>
    <ligand>
        <name>ATP</name>
        <dbReference type="ChEBI" id="CHEBI:30616"/>
    </ligand>
</feature>
<keyword evidence="6 15" id="KW-0547">Nucleotide-binding</keyword>
<comment type="function">
    <text evidence="13">Essential cell division protein that coordinates cell division and chromosome segregation. The N-terminus is involved in assembly of the cell-division machinery. The C-terminus functions as a DNA motor that moves dsDNA in an ATP-dependent manner towards the dif recombination site, which is located within the replication terminus region. Required for activation of the Xer recombinase, allowing activation of chromosome unlinking by recombination.</text>
</comment>
<dbReference type="InterPro" id="IPR002543">
    <property type="entry name" value="FtsK_dom"/>
</dbReference>
<evidence type="ECO:0000256" key="9">
    <source>
        <dbReference type="ARBA" id="ARBA00022989"/>
    </source>
</evidence>
<organism evidence="20 21">
    <name type="scientific">Anthropogastromicrobium aceti</name>
    <dbReference type="NCBI Taxonomy" id="2981768"/>
    <lineage>
        <taxon>Bacteria</taxon>
        <taxon>Bacillati</taxon>
        <taxon>Bacillota</taxon>
        <taxon>Clostridia</taxon>
        <taxon>Lachnospirales</taxon>
        <taxon>Lachnospiraceae</taxon>
        <taxon>Anthropogastromicrobium</taxon>
    </lineage>
</organism>
<keyword evidence="8 15" id="KW-0067">ATP-binding</keyword>
<evidence type="ECO:0000256" key="8">
    <source>
        <dbReference type="ARBA" id="ARBA00022840"/>
    </source>
</evidence>
<evidence type="ECO:0000259" key="19">
    <source>
        <dbReference type="PROSITE" id="PS50901"/>
    </source>
</evidence>
<evidence type="ECO:0000256" key="10">
    <source>
        <dbReference type="ARBA" id="ARBA00023125"/>
    </source>
</evidence>
<dbReference type="PANTHER" id="PTHR22683:SF41">
    <property type="entry name" value="DNA TRANSLOCASE FTSK"/>
    <property type="match status" value="1"/>
</dbReference>
<keyword evidence="21" id="KW-1185">Reference proteome</keyword>
<dbReference type="SMART" id="SM00382">
    <property type="entry name" value="AAA"/>
    <property type="match status" value="1"/>
</dbReference>
<dbReference type="SUPFAM" id="SSF46785">
    <property type="entry name" value="Winged helix' DNA-binding domain"/>
    <property type="match status" value="1"/>
</dbReference>
<feature type="compositionally biased region" description="Low complexity" evidence="17">
    <location>
        <begin position="19"/>
        <end position="67"/>
    </location>
</feature>
<dbReference type="InterPro" id="IPR036388">
    <property type="entry name" value="WH-like_DNA-bd_sf"/>
</dbReference>
<dbReference type="Pfam" id="PF17854">
    <property type="entry name" value="FtsK_alpha"/>
    <property type="match status" value="1"/>
</dbReference>
<name>A0AAE3JCF2_9FIRM</name>
<feature type="coiled-coil region" evidence="16">
    <location>
        <begin position="249"/>
        <end position="311"/>
    </location>
</feature>
<keyword evidence="7" id="KW-0159">Chromosome partition</keyword>
<feature type="transmembrane region" description="Helical" evidence="18">
    <location>
        <begin position="198"/>
        <end position="224"/>
    </location>
</feature>
<dbReference type="Gene3D" id="3.40.50.300">
    <property type="entry name" value="P-loop containing nucleotide triphosphate hydrolases"/>
    <property type="match status" value="1"/>
</dbReference>
<dbReference type="SUPFAM" id="SSF52540">
    <property type="entry name" value="P-loop containing nucleoside triphosphate hydrolases"/>
    <property type="match status" value="1"/>
</dbReference>
<evidence type="ECO:0000256" key="18">
    <source>
        <dbReference type="SAM" id="Phobius"/>
    </source>
</evidence>
<sequence length="1030" mass="114197">MAAAQKKPAGTAKTTAPRTSTAAKKTQSAAAGRASNTKKASSSKPAAARSSRTTTAVKTNKKTTAAKGYSSSAKRKKNHSKNQVQVDYTILKDIAVIAVFVFCVILQLSCFFTGGGLMQLLHTYNFRWFGVMAYCMPLILFLLPCFIISNWHNSGLIQKVTASILLFLSIETILSIVYETSNIFTVGGGLVGHTLFGVLYSAFGIIGSFVIMIACLFISVVLFFGHSVVTQLQQNSKNAYRAVSSHHKLQQGRRKIRAQEKRLHREQEENEQLKMQRMRLENLQKQRQEILEKKNINREFVNIQLEESKRQEALNRELLKEQGSQGKRELRTNTELEEEDRSMKEVVLGKEEQKSAEDTNKVTQPSMFIEGEEITTPLRLDTSNILEEEPQKHDDGWVLETDDEVKEEDDLEFDDISENIINKAMESSSDTESSENVSSENVSSDTVLTDAADETEEDISGASAAGDESVDYRMLMRDTKNTGKHDEDESVYTKTVRTATGKVITVELDGLPGENKRPKDSVKIKERLDQYDEKVVPIAYEEPKEYIFPSTDLLTPGTASGKGREELARSMQETADKLKRTLQDFGVGVTITNISRGPSVTRYELQPEQGVKVSKIVNLADDIKLNLAAEDIRIEAPIPGKAAIGIEVPNKEKQMVAFRDLLESDEFTKAKSKTIFAAGKDIAGKTVVADIEKMPHLLIAGQTGSGKSVCINTIIMSILYKARPSEVKLIMIDPKVVELSVYNGIPHLLIPVVTDPKKAAAALNWAVNEMEERYKKFAEHKARNIIGYNAQIDQIEDVPGKDRPEKIPQIIVIVDELADLMMTAGTDVEDAIQKLAQKARAAGIHLIIATQRPSVNVITGVIKANIPSRIAFSVASGIDSRTILDETGAEKLLGKGDMLFHPYYISKPVRVQGAFVSDDEVTEVVNFLTQQKNVRGGEINTNIDLQANMPGSSLPGGDQDELFETAGRFIIEQEKASIGNLQRHLRIGFNRAARIMDQLYAAGVVSKDEGTKPRKVLMKAEEFEEYLQSR</sequence>
<comment type="similarity">
    <text evidence="2">Belongs to the FtsK/SpoIIIE/SftA family.</text>
</comment>
<evidence type="ECO:0000256" key="1">
    <source>
        <dbReference type="ARBA" id="ARBA00004651"/>
    </source>
</evidence>
<dbReference type="GO" id="GO:0005886">
    <property type="term" value="C:plasma membrane"/>
    <property type="evidence" value="ECO:0007669"/>
    <property type="project" value="UniProtKB-SubCell"/>
</dbReference>
<dbReference type="InterPro" id="IPR018541">
    <property type="entry name" value="Ftsk_gamma"/>
</dbReference>
<feature type="transmembrane region" description="Helical" evidence="18">
    <location>
        <begin position="126"/>
        <end position="148"/>
    </location>
</feature>
<feature type="transmembrane region" description="Helical" evidence="18">
    <location>
        <begin position="160"/>
        <end position="178"/>
    </location>
</feature>
<evidence type="ECO:0000256" key="17">
    <source>
        <dbReference type="SAM" id="MobiDB-lite"/>
    </source>
</evidence>
<feature type="compositionally biased region" description="Basic and acidic residues" evidence="17">
    <location>
        <begin position="341"/>
        <end position="360"/>
    </location>
</feature>
<dbReference type="InterPro" id="IPR027417">
    <property type="entry name" value="P-loop_NTPase"/>
</dbReference>
<dbReference type="Gene3D" id="1.10.10.10">
    <property type="entry name" value="Winged helix-like DNA-binding domain superfamily/Winged helix DNA-binding domain"/>
    <property type="match status" value="1"/>
</dbReference>